<sequence>MLESVAYLETAHGRKYLAQLCKHFAHKIEVTASENHGECRFACGLGILDADDDGLRMTARAGNGEDLAQTQSVIESHLARFAFREALQPLDWQWQNKAV</sequence>
<evidence type="ECO:0008006" key="3">
    <source>
        <dbReference type="Google" id="ProtNLM"/>
    </source>
</evidence>
<dbReference type="EMBL" id="SLVX01000005">
    <property type="protein sequence ID" value="TCN45959.1"/>
    <property type="molecule type" value="Genomic_DNA"/>
</dbReference>
<dbReference type="Gene3D" id="3.30.310.50">
    <property type="entry name" value="Alpha-D-phosphohexomutase, C-terminal domain"/>
    <property type="match status" value="1"/>
</dbReference>
<dbReference type="RefSeq" id="WP_064333024.1">
    <property type="nucleotide sequence ID" value="NZ_BAABEI010000002.1"/>
</dbReference>
<name>A0A4R2D3Q3_SHIGR</name>
<dbReference type="PIRSF" id="PIRSF028291">
    <property type="entry name" value="UCP028291"/>
    <property type="match status" value="1"/>
</dbReference>
<keyword evidence="2" id="KW-1185">Reference proteome</keyword>
<comment type="caution">
    <text evidence="1">The sequence shown here is derived from an EMBL/GenBank/DDBJ whole genome shotgun (WGS) entry which is preliminary data.</text>
</comment>
<dbReference type="AlphaFoldDB" id="A0A4R2D3Q3"/>
<evidence type="ECO:0000313" key="1">
    <source>
        <dbReference type="EMBL" id="TCN45959.1"/>
    </source>
</evidence>
<dbReference type="InterPro" id="IPR014543">
    <property type="entry name" value="UCP028291"/>
</dbReference>
<dbReference type="Pfam" id="PF09981">
    <property type="entry name" value="DUF2218"/>
    <property type="match status" value="1"/>
</dbReference>
<evidence type="ECO:0000313" key="2">
    <source>
        <dbReference type="Proteomes" id="UP000295351"/>
    </source>
</evidence>
<reference evidence="1 2" key="1">
    <citation type="submission" date="2019-03" db="EMBL/GenBank/DDBJ databases">
        <title>Genomic Encyclopedia of Type Strains, Phase IV (KMG-IV): sequencing the most valuable type-strain genomes for metagenomic binning, comparative biology and taxonomic classification.</title>
        <authorList>
            <person name="Goeker M."/>
        </authorList>
    </citation>
    <scope>NUCLEOTIDE SEQUENCE [LARGE SCALE GENOMIC DNA]</scope>
    <source>
        <strain evidence="1 2">DSM 18401</strain>
    </source>
</reference>
<dbReference type="Proteomes" id="UP000295351">
    <property type="component" value="Unassembled WGS sequence"/>
</dbReference>
<protein>
    <recommendedName>
        <fullName evidence="3">2,4-dihydroxyhept-2-ene-1,7-dioic acid aldolase</fullName>
    </recommendedName>
</protein>
<gene>
    <name evidence="1" type="ORF">EV665_10546</name>
</gene>
<organism evidence="1 2">
    <name type="scientific">Shinella granuli</name>
    <dbReference type="NCBI Taxonomy" id="323621"/>
    <lineage>
        <taxon>Bacteria</taxon>
        <taxon>Pseudomonadati</taxon>
        <taxon>Pseudomonadota</taxon>
        <taxon>Alphaproteobacteria</taxon>
        <taxon>Hyphomicrobiales</taxon>
        <taxon>Rhizobiaceae</taxon>
        <taxon>Shinella</taxon>
    </lineage>
</organism>
<accession>A0A4R2D3Q3</accession>
<proteinExistence type="predicted"/>